<dbReference type="AlphaFoldDB" id="A0A4D4JH26"/>
<gene>
    <name evidence="2" type="ORF">GTS_55710</name>
</gene>
<name>A0A4D4JH26_9PSEU</name>
<accession>A0A4D4JH26</accession>
<reference evidence="3" key="1">
    <citation type="submission" date="2019-04" db="EMBL/GenBank/DDBJ databases">
        <title>Draft genome sequence of Pseudonocardiaceae bacterium SL3-2-4.</title>
        <authorList>
            <person name="Ningsih F."/>
            <person name="Yokota A."/>
            <person name="Sakai Y."/>
            <person name="Nanatani K."/>
            <person name="Yabe S."/>
            <person name="Oetari A."/>
            <person name="Sjamsuridzal W."/>
        </authorList>
    </citation>
    <scope>NUCLEOTIDE SEQUENCE [LARGE SCALE GENOMIC DNA]</scope>
    <source>
        <strain evidence="3">SL3-2-4</strain>
    </source>
</reference>
<comment type="caution">
    <text evidence="2">The sequence shown here is derived from an EMBL/GenBank/DDBJ whole genome shotgun (WGS) entry which is preliminary data.</text>
</comment>
<dbReference type="EMBL" id="BJFL01000068">
    <property type="protein sequence ID" value="GDY33938.1"/>
    <property type="molecule type" value="Genomic_DNA"/>
</dbReference>
<evidence type="ECO:0000313" key="2">
    <source>
        <dbReference type="EMBL" id="GDY33938.1"/>
    </source>
</evidence>
<keyword evidence="3" id="KW-1185">Reference proteome</keyword>
<dbReference type="Proteomes" id="UP000298860">
    <property type="component" value="Unassembled WGS sequence"/>
</dbReference>
<dbReference type="OrthoDB" id="529448at2"/>
<feature type="transmembrane region" description="Helical" evidence="1">
    <location>
        <begin position="21"/>
        <end position="38"/>
    </location>
</feature>
<evidence type="ECO:0000313" key="3">
    <source>
        <dbReference type="Proteomes" id="UP000298860"/>
    </source>
</evidence>
<keyword evidence="1" id="KW-0812">Transmembrane</keyword>
<evidence type="ECO:0000256" key="1">
    <source>
        <dbReference type="SAM" id="Phobius"/>
    </source>
</evidence>
<protein>
    <submittedName>
        <fullName evidence="2">Uncharacterized protein</fullName>
    </submittedName>
</protein>
<dbReference type="RefSeq" id="WP_137816841.1">
    <property type="nucleotide sequence ID" value="NZ_BJFL01000068.1"/>
</dbReference>
<sequence length="367" mass="41541">MLDAFWSGVGEELARRWVARVLTPALAFWVGGLSLLWWDVHRAGVAASGWVAEITRTAEQLGRLPVLVQGALVVGGLVVVAASAVVAERLTVPVLRFLEGYWARPQWLRRRMVTHRQRRYEKARNRARSLQLRQRRGRLSVAEYAELRQLRQDPARDPQRRTELESAAADALTAQEATQLGKDLQWLRTTPDRDELRMPTRLGDALRAAERRPVTSYGMDAVVCWNALWHTLPQQARTELSQARAALDTAARGWLWGVLFLVWTPLSWWAVPIGVLIPVVSYWFGIVPRGIAFGRLIVTCYDLYRFNLYDALHLPRPESPEQERTKAGPRVTAALWGTLAEAGLRYRFDPVPESPVNNDPPPAIQVL</sequence>
<organism evidence="2 3">
    <name type="scientific">Gandjariella thermophila</name>
    <dbReference type="NCBI Taxonomy" id="1931992"/>
    <lineage>
        <taxon>Bacteria</taxon>
        <taxon>Bacillati</taxon>
        <taxon>Actinomycetota</taxon>
        <taxon>Actinomycetes</taxon>
        <taxon>Pseudonocardiales</taxon>
        <taxon>Pseudonocardiaceae</taxon>
        <taxon>Gandjariella</taxon>
    </lineage>
</organism>
<keyword evidence="1" id="KW-1133">Transmembrane helix</keyword>
<proteinExistence type="predicted"/>
<feature type="transmembrane region" description="Helical" evidence="1">
    <location>
        <begin position="66"/>
        <end position="87"/>
    </location>
</feature>
<keyword evidence="1" id="KW-0472">Membrane</keyword>